<gene>
    <name evidence="2" type="ORF">IC231_02055</name>
</gene>
<feature type="chain" id="PRO_5046697526" description="Lipoprotein" evidence="1">
    <location>
        <begin position="22"/>
        <end position="280"/>
    </location>
</feature>
<proteinExistence type="predicted"/>
<dbReference type="InterPro" id="IPR058148">
    <property type="entry name" value="M949_RS01915-like_dom"/>
</dbReference>
<comment type="caution">
    <text evidence="2">The sequence shown here is derived from an EMBL/GenBank/DDBJ whole genome shotgun (WGS) entry which is preliminary data.</text>
</comment>
<keyword evidence="1" id="KW-0732">Signal</keyword>
<name>A0ABR8JGX4_9BACT</name>
<dbReference type="EMBL" id="JACWZZ010000001">
    <property type="protein sequence ID" value="MBD2713814.1"/>
    <property type="molecule type" value="Genomic_DNA"/>
</dbReference>
<evidence type="ECO:0000313" key="2">
    <source>
        <dbReference type="EMBL" id="MBD2713814.1"/>
    </source>
</evidence>
<keyword evidence="3" id="KW-1185">Reference proteome</keyword>
<evidence type="ECO:0000256" key="1">
    <source>
        <dbReference type="SAM" id="SignalP"/>
    </source>
</evidence>
<dbReference type="NCBIfam" id="NF046077">
    <property type="entry name" value="LPS_M949_RS01915"/>
    <property type="match status" value="1"/>
</dbReference>
<dbReference type="Proteomes" id="UP000642468">
    <property type="component" value="Unassembled WGS sequence"/>
</dbReference>
<protein>
    <recommendedName>
        <fullName evidence="4">Lipoprotein</fullName>
    </recommendedName>
</protein>
<accession>A0ABR8JGX4</accession>
<evidence type="ECO:0000313" key="3">
    <source>
        <dbReference type="Proteomes" id="UP000642468"/>
    </source>
</evidence>
<evidence type="ECO:0008006" key="4">
    <source>
        <dbReference type="Google" id="ProtNLM"/>
    </source>
</evidence>
<reference evidence="2 3" key="1">
    <citation type="submission" date="2020-09" db="EMBL/GenBank/DDBJ databases">
        <authorList>
            <person name="Kim M.K."/>
        </authorList>
    </citation>
    <scope>NUCLEOTIDE SEQUENCE [LARGE SCALE GENOMIC DNA]</scope>
    <source>
        <strain evidence="2 3">BT646</strain>
    </source>
</reference>
<dbReference type="RefSeq" id="WP_190782953.1">
    <property type="nucleotide sequence ID" value="NZ_JACWZZ010000001.1"/>
</dbReference>
<sequence length="280" mass="30817">MPKYVLLLLALLAVACSDKKAETTLLSAETPVAAAAPDSAAANSAAPIVPEQVPLAQLPAQLRLPGQLLEAWRWTDSQGENMLVVFRTVTKSRQQLAAAPPDSSDVQDIEDFERSAQLTARQYVRAGSSSYKELWRLQDAVQNCPFDMWLGPLPGATSITDLDKDGQTETTLLYKLTCRSDVSPSGLKLIMREGAAKYALRGQMVVAYDSGPVSERTPANPCCLDTISQRQLNAPDGYKLVAGRYESEKEFRKAPVAFLLFARQQWQKFSIEKAEDHEQL</sequence>
<feature type="signal peptide" evidence="1">
    <location>
        <begin position="1"/>
        <end position="21"/>
    </location>
</feature>
<organism evidence="2 3">
    <name type="scientific">Hymenobacter duratus</name>
    <dbReference type="NCBI Taxonomy" id="2771356"/>
    <lineage>
        <taxon>Bacteria</taxon>
        <taxon>Pseudomonadati</taxon>
        <taxon>Bacteroidota</taxon>
        <taxon>Cytophagia</taxon>
        <taxon>Cytophagales</taxon>
        <taxon>Hymenobacteraceae</taxon>
        <taxon>Hymenobacter</taxon>
    </lineage>
</organism>
<dbReference type="PROSITE" id="PS51257">
    <property type="entry name" value="PROKAR_LIPOPROTEIN"/>
    <property type="match status" value="1"/>
</dbReference>